<dbReference type="PANTHER" id="PTHR13018">
    <property type="entry name" value="PROBABLE MEMBRANE PROTEIN DUF221-RELATED"/>
    <property type="match status" value="1"/>
</dbReference>
<dbReference type="GO" id="GO:0005227">
    <property type="term" value="F:calcium-activated cation channel activity"/>
    <property type="evidence" value="ECO:0007669"/>
    <property type="project" value="InterPro"/>
</dbReference>
<evidence type="ECO:0000259" key="3">
    <source>
        <dbReference type="Pfam" id="PF14703"/>
    </source>
</evidence>
<dbReference type="AlphaFoldDB" id="A0AAD1XZK6"/>
<name>A0AAD1XZK6_EUPCR</name>
<feature type="domain" description="CSC1/OSCA1-like cytosolic" evidence="3">
    <location>
        <begin position="245"/>
        <end position="420"/>
    </location>
</feature>
<dbReference type="Pfam" id="PF14703">
    <property type="entry name" value="PHM7_cyt"/>
    <property type="match status" value="1"/>
</dbReference>
<feature type="transmembrane region" description="Helical" evidence="2">
    <location>
        <begin position="514"/>
        <end position="537"/>
    </location>
</feature>
<dbReference type="PANTHER" id="PTHR13018:SF83">
    <property type="entry name" value="RRM DOMAIN-CONTAINING PROTEIN"/>
    <property type="match status" value="1"/>
</dbReference>
<protein>
    <recommendedName>
        <fullName evidence="3">CSC1/OSCA1-like cytosolic domain-containing protein</fullName>
    </recommendedName>
</protein>
<feature type="transmembrane region" description="Helical" evidence="2">
    <location>
        <begin position="621"/>
        <end position="647"/>
    </location>
</feature>
<keyword evidence="5" id="KW-1185">Reference proteome</keyword>
<feature type="transmembrane region" description="Helical" evidence="2">
    <location>
        <begin position="476"/>
        <end position="502"/>
    </location>
</feature>
<evidence type="ECO:0000256" key="1">
    <source>
        <dbReference type="SAM" id="MobiDB-lite"/>
    </source>
</evidence>
<keyword evidence="2" id="KW-0472">Membrane</keyword>
<dbReference type="InterPro" id="IPR045122">
    <property type="entry name" value="Csc1-like"/>
</dbReference>
<keyword evidence="2" id="KW-1133">Transmembrane helix</keyword>
<proteinExistence type="predicted"/>
<feature type="transmembrane region" description="Helical" evidence="2">
    <location>
        <begin position="145"/>
        <end position="166"/>
    </location>
</feature>
<evidence type="ECO:0000313" key="4">
    <source>
        <dbReference type="EMBL" id="CAI2382558.1"/>
    </source>
</evidence>
<feature type="transmembrane region" description="Helical" evidence="2">
    <location>
        <begin position="549"/>
        <end position="571"/>
    </location>
</feature>
<accession>A0AAD1XZK6</accession>
<feature type="transmembrane region" description="Helical" evidence="2">
    <location>
        <begin position="206"/>
        <end position="228"/>
    </location>
</feature>
<feature type="transmembrane region" description="Helical" evidence="2">
    <location>
        <begin position="667"/>
        <end position="696"/>
    </location>
</feature>
<dbReference type="GO" id="GO:0005886">
    <property type="term" value="C:plasma membrane"/>
    <property type="evidence" value="ECO:0007669"/>
    <property type="project" value="TreeGrafter"/>
</dbReference>
<sequence length="702" mass="81885">MEEQTQKEEDFKEKEPSDDEKQQEVARESLKTAPTAVHSLKFSQIQNIRQISIDSIDIDFDVVIDPLDVIPPNFDDARIHRDAQRVKKVNQIWQDKRKARNKKYCCQCCKHPTTHSFPLYSLCDPTINLKIFGSGFPLHFLFKKYIGFIYLLTAIIVSVIGCILYSSPENGDEWLDYGESTAFITKISLGNIGKEGDRYETGDVNIMIVITTLLICIVLATFVAIKFIEKGSINKLMKEVISSYDFTVMISNIPKEMTKKDVKQFVLSHIDADENEIKDIIFCYYIEKEVQEMEEAISLRKKFQNFEFFNKDNSESIIKDELVIDLKRKHKAVRDARKRILNGDPEEKFTGKAFVILNNQKYVDVLINKFKRTRLKRILTHIAFQWLKLSKKKYQDDKWWQGKRVDMERATEPTNIYWENMAIQPNDRFWRTLATYGAACLCLLVVFFLNVGISVIQNNINEDLDKKDNKSFSYIFLTSLSFLSSILIAANNTILYHVIMYISKFERHQTHVKYYAAVSFKLTICMVINSGVIPLVVNPGKKNWFNPGGLAVDMFFIVFALSFISPTVCLFDPLHYWKRFRFWWEERKGEKSRMTQREANELAEGIEWEVPYYYGLSMSKLIITFFYTPCIPILPFVSLLGTIYMYWVEKYLLLRINKFPREMGTFLALTFINVVPFTLFSFALGQFTFVITLSWCSSLCST</sequence>
<comment type="caution">
    <text evidence="4">The sequence shown here is derived from an EMBL/GenBank/DDBJ whole genome shotgun (WGS) entry which is preliminary data.</text>
</comment>
<feature type="transmembrane region" description="Helical" evidence="2">
    <location>
        <begin position="433"/>
        <end position="456"/>
    </location>
</feature>
<reference evidence="4" key="1">
    <citation type="submission" date="2023-07" db="EMBL/GenBank/DDBJ databases">
        <authorList>
            <consortium name="AG Swart"/>
            <person name="Singh M."/>
            <person name="Singh A."/>
            <person name="Seah K."/>
            <person name="Emmerich C."/>
        </authorList>
    </citation>
    <scope>NUCLEOTIDE SEQUENCE</scope>
    <source>
        <strain evidence="4">DP1</strain>
    </source>
</reference>
<gene>
    <name evidence="4" type="ORF">ECRASSUSDP1_LOCUS24035</name>
</gene>
<dbReference type="EMBL" id="CAMPGE010024744">
    <property type="protein sequence ID" value="CAI2382558.1"/>
    <property type="molecule type" value="Genomic_DNA"/>
</dbReference>
<evidence type="ECO:0000313" key="5">
    <source>
        <dbReference type="Proteomes" id="UP001295684"/>
    </source>
</evidence>
<feature type="region of interest" description="Disordered" evidence="1">
    <location>
        <begin position="1"/>
        <end position="30"/>
    </location>
</feature>
<evidence type="ECO:0000256" key="2">
    <source>
        <dbReference type="SAM" id="Phobius"/>
    </source>
</evidence>
<dbReference type="InterPro" id="IPR027815">
    <property type="entry name" value="CSC1/OSCA1-like_cyt"/>
</dbReference>
<dbReference type="Proteomes" id="UP001295684">
    <property type="component" value="Unassembled WGS sequence"/>
</dbReference>
<keyword evidence="2" id="KW-0812">Transmembrane</keyword>
<organism evidence="4 5">
    <name type="scientific">Euplotes crassus</name>
    <dbReference type="NCBI Taxonomy" id="5936"/>
    <lineage>
        <taxon>Eukaryota</taxon>
        <taxon>Sar</taxon>
        <taxon>Alveolata</taxon>
        <taxon>Ciliophora</taxon>
        <taxon>Intramacronucleata</taxon>
        <taxon>Spirotrichea</taxon>
        <taxon>Hypotrichia</taxon>
        <taxon>Euplotida</taxon>
        <taxon>Euplotidae</taxon>
        <taxon>Moneuplotes</taxon>
    </lineage>
</organism>